<dbReference type="InterPro" id="IPR007435">
    <property type="entry name" value="DUF484"/>
</dbReference>
<evidence type="ECO:0000256" key="1">
    <source>
        <dbReference type="SAM" id="Coils"/>
    </source>
</evidence>
<dbReference type="PANTHER" id="PTHR38765:SF1">
    <property type="entry name" value="DUF484 DOMAIN-CONTAINING PROTEIN"/>
    <property type="match status" value="1"/>
</dbReference>
<comment type="caution">
    <text evidence="2">The sequence shown here is derived from an EMBL/GenBank/DDBJ whole genome shotgun (WGS) entry which is preliminary data.</text>
</comment>
<dbReference type="InterPro" id="IPR029016">
    <property type="entry name" value="GAF-like_dom_sf"/>
</dbReference>
<evidence type="ECO:0000313" key="2">
    <source>
        <dbReference type="EMBL" id="HAR56653.1"/>
    </source>
</evidence>
<gene>
    <name evidence="2" type="ORF">DCR58_07705</name>
</gene>
<feature type="coiled-coil region" evidence="1">
    <location>
        <begin position="49"/>
        <end position="83"/>
    </location>
</feature>
<dbReference type="EMBL" id="DMUP01000179">
    <property type="protein sequence ID" value="HAR56653.1"/>
    <property type="molecule type" value="Genomic_DNA"/>
</dbReference>
<dbReference type="Proteomes" id="UP000262878">
    <property type="component" value="Unassembled WGS sequence"/>
</dbReference>
<proteinExistence type="predicted"/>
<accession>A0A348WQ41</accession>
<evidence type="ECO:0000313" key="3">
    <source>
        <dbReference type="Proteomes" id="UP000262878"/>
    </source>
</evidence>
<dbReference type="STRING" id="314276.OS145_09383"/>
<reference evidence="2 3" key="1">
    <citation type="journal article" date="2018" name="Nat. Biotechnol.">
        <title>A standardized bacterial taxonomy based on genome phylogeny substantially revises the tree of life.</title>
        <authorList>
            <person name="Parks D.H."/>
            <person name="Chuvochina M."/>
            <person name="Waite D.W."/>
            <person name="Rinke C."/>
            <person name="Skarshewski A."/>
            <person name="Chaumeil P.A."/>
            <person name="Hugenholtz P."/>
        </authorList>
    </citation>
    <scope>NUCLEOTIDE SEQUENCE [LARGE SCALE GENOMIC DNA]</scope>
    <source>
        <strain evidence="2">UBA9360</strain>
    </source>
</reference>
<dbReference type="RefSeq" id="WP_006954675.1">
    <property type="nucleotide sequence ID" value="NZ_DAIRLQ010000020.1"/>
</dbReference>
<keyword evidence="1" id="KW-0175">Coiled coil</keyword>
<dbReference type="Gene3D" id="3.30.450.40">
    <property type="match status" value="1"/>
</dbReference>
<dbReference type="Pfam" id="PF04340">
    <property type="entry name" value="DUF484"/>
    <property type="match status" value="1"/>
</dbReference>
<sequence length="231" mass="26265">MNDNKQALDTPVIDDTLIRAYLEQNPDFFERHDDLLSRLSVSHERKGSVSLVERQQQKLRERVNQLEEEITELMINARRNEAIFKAYSKLYVQLLNCRTLQQALDALSDTFEDDLGLSALTLKVFDSPIEVSDQLVFAADTHRQLLSKRFEESPIYLGRLTEQERKLLFQDEAVHSVALMSLGDQGEVGMFAVGSSQADHFEPAMDPLLINQLQALLSALLPRLLVDHEAA</sequence>
<name>A0A348WQ41_9GAMM</name>
<dbReference type="PANTHER" id="PTHR38765">
    <property type="entry name" value="DUF484 DOMAIN-CONTAINING PROTEIN"/>
    <property type="match status" value="1"/>
</dbReference>
<dbReference type="AlphaFoldDB" id="A0A348WQ41"/>
<protein>
    <submittedName>
        <fullName evidence="2">DUF484 domain-containing protein</fullName>
    </submittedName>
</protein>
<organism evidence="2 3">
    <name type="scientific">Idiomarina baltica</name>
    <dbReference type="NCBI Taxonomy" id="190892"/>
    <lineage>
        <taxon>Bacteria</taxon>
        <taxon>Pseudomonadati</taxon>
        <taxon>Pseudomonadota</taxon>
        <taxon>Gammaproteobacteria</taxon>
        <taxon>Alteromonadales</taxon>
        <taxon>Idiomarinaceae</taxon>
        <taxon>Idiomarina</taxon>
    </lineage>
</organism>